<keyword evidence="2" id="KW-1185">Reference proteome</keyword>
<dbReference type="Proteomes" id="UP000239866">
    <property type="component" value="Unassembled WGS sequence"/>
</dbReference>
<evidence type="ECO:0000313" key="1">
    <source>
        <dbReference type="EMBL" id="PSF05777.1"/>
    </source>
</evidence>
<comment type="caution">
    <text evidence="1">The sequence shown here is derived from an EMBL/GenBank/DDBJ whole genome shotgun (WGS) entry which is preliminary data.</text>
</comment>
<accession>A0A2T1K6Q1</accession>
<evidence type="ECO:0000313" key="2">
    <source>
        <dbReference type="Proteomes" id="UP000239866"/>
    </source>
</evidence>
<reference evidence="1 2" key="1">
    <citation type="submission" date="2018-03" db="EMBL/GenBank/DDBJ databases">
        <title>Marinobacter brunus sp. nov., a marine bacterium of Gamma-proteobacteria isolated from the surface seawater of the South China Sea.</title>
        <authorList>
            <person name="Cheng H."/>
            <person name="Wu Y.-H."/>
            <person name="Xamxidin M."/>
            <person name="Xu X.-W."/>
        </authorList>
    </citation>
    <scope>NUCLEOTIDE SEQUENCE [LARGE SCALE GENOMIC DNA]</scope>
    <source>
        <strain evidence="1 2">NH169-3</strain>
    </source>
</reference>
<name>A0A2T1K6Q1_9GAMM</name>
<organism evidence="1 2">
    <name type="scientific">Marinobacter fuscus</name>
    <dbReference type="NCBI Taxonomy" id="2109942"/>
    <lineage>
        <taxon>Bacteria</taxon>
        <taxon>Pseudomonadati</taxon>
        <taxon>Pseudomonadota</taxon>
        <taxon>Gammaproteobacteria</taxon>
        <taxon>Pseudomonadales</taxon>
        <taxon>Marinobacteraceae</taxon>
        <taxon>Marinobacter</taxon>
    </lineage>
</organism>
<proteinExistence type="predicted"/>
<protein>
    <submittedName>
        <fullName evidence="1">Uncharacterized protein</fullName>
    </submittedName>
</protein>
<dbReference type="AlphaFoldDB" id="A0A2T1K6Q1"/>
<dbReference type="EMBL" id="PXNP01000097">
    <property type="protein sequence ID" value="PSF05777.1"/>
    <property type="molecule type" value="Genomic_DNA"/>
</dbReference>
<sequence length="239" mass="27723">MQLAEQLSASSSDKDKILSDYLAWRSLRVFDFRKIDEPLNKLKAKEEGDLAELNRIFEDLREKYSDLFLYFSEIEEITDLGPIFRSIKRHGPEEFYFELKKIYDNWDFGDTELKDSLTDFAAKLEKQLFYYDGLRPDGGRNLYKMSARVGSVNLGEYWKYVVLMRRRPQMLDTLKAIKSYCVKIPKLAEGLREVGGTAYLIKAEHARACSDFISATYDDVNKIVSGEVSDRSQIGNSRQ</sequence>
<gene>
    <name evidence="1" type="ORF">C7H09_14085</name>
</gene>